<protein>
    <submittedName>
        <fullName evidence="1">Uncharacterized protein</fullName>
    </submittedName>
</protein>
<evidence type="ECO:0000313" key="2">
    <source>
        <dbReference type="Proteomes" id="UP000229681"/>
    </source>
</evidence>
<reference evidence="1 2" key="1">
    <citation type="submission" date="2017-11" db="EMBL/GenBank/DDBJ databases">
        <title>Evolution of Phototrophy in the Chloroflexi Phylum Driven by Horizontal Gene Transfer.</title>
        <authorList>
            <person name="Ward L.M."/>
            <person name="Hemp J."/>
            <person name="Shih P.M."/>
            <person name="Mcglynn S.E."/>
            <person name="Fischer W."/>
        </authorList>
    </citation>
    <scope>NUCLEOTIDE SEQUENCE [LARGE SCALE GENOMIC DNA]</scope>
    <source>
        <strain evidence="1">JP3_13</strain>
    </source>
</reference>
<evidence type="ECO:0000313" key="1">
    <source>
        <dbReference type="EMBL" id="PJF37354.1"/>
    </source>
</evidence>
<dbReference type="EMBL" id="PGTM01000004">
    <property type="protein sequence ID" value="PJF37354.1"/>
    <property type="molecule type" value="Genomic_DNA"/>
</dbReference>
<accession>A0A2M8PII0</accession>
<organism evidence="1 2">
    <name type="scientific">Candidatus Thermofonsia Clade 1 bacterium</name>
    <dbReference type="NCBI Taxonomy" id="2364210"/>
    <lineage>
        <taxon>Bacteria</taxon>
        <taxon>Bacillati</taxon>
        <taxon>Chloroflexota</taxon>
        <taxon>Candidatus Thermofontia</taxon>
        <taxon>Candidatus Thermofonsia Clade 1</taxon>
    </lineage>
</organism>
<gene>
    <name evidence="1" type="ORF">CUN49_00660</name>
</gene>
<comment type="caution">
    <text evidence="1">The sequence shown here is derived from an EMBL/GenBank/DDBJ whole genome shotgun (WGS) entry which is preliminary data.</text>
</comment>
<name>A0A2M8PII0_9CHLR</name>
<dbReference type="AlphaFoldDB" id="A0A2M8PII0"/>
<sequence length="111" mass="12760">MDATMTADHTEIFELLGVEQGALTLQRVEISLWGTEVQLDCAYKEAPFQLVFEDVRSLQWDVRGHPDEHDERADIFGILLGEREHRQAAIIVTDVCEIAILYGEMMILKEW</sequence>
<dbReference type="Proteomes" id="UP000229681">
    <property type="component" value="Unassembled WGS sequence"/>
</dbReference>
<proteinExistence type="predicted"/>